<accession>A0ABV8TV72</accession>
<proteinExistence type="predicted"/>
<reference evidence="2" key="1">
    <citation type="journal article" date="2019" name="Int. J. Syst. Evol. Microbiol.">
        <title>The Global Catalogue of Microorganisms (GCM) 10K type strain sequencing project: providing services to taxonomists for standard genome sequencing and annotation.</title>
        <authorList>
            <consortium name="The Broad Institute Genomics Platform"/>
            <consortium name="The Broad Institute Genome Sequencing Center for Infectious Disease"/>
            <person name="Wu L."/>
            <person name="Ma J."/>
        </authorList>
    </citation>
    <scope>NUCLEOTIDE SEQUENCE [LARGE SCALE GENOMIC DNA]</scope>
    <source>
        <strain evidence="2">IBRC-M 10908</strain>
    </source>
</reference>
<organism evidence="1 2">
    <name type="scientific">Salininema proteolyticum</name>
    <dbReference type="NCBI Taxonomy" id="1607685"/>
    <lineage>
        <taxon>Bacteria</taxon>
        <taxon>Bacillati</taxon>
        <taxon>Actinomycetota</taxon>
        <taxon>Actinomycetes</taxon>
        <taxon>Glycomycetales</taxon>
        <taxon>Glycomycetaceae</taxon>
        <taxon>Salininema</taxon>
    </lineage>
</organism>
<keyword evidence="2" id="KW-1185">Reference proteome</keyword>
<comment type="caution">
    <text evidence="1">The sequence shown here is derived from an EMBL/GenBank/DDBJ whole genome shotgun (WGS) entry which is preliminary data.</text>
</comment>
<evidence type="ECO:0000313" key="1">
    <source>
        <dbReference type="EMBL" id="MFC4334343.1"/>
    </source>
</evidence>
<gene>
    <name evidence="1" type="ORF">ACFPET_03930</name>
</gene>
<protein>
    <submittedName>
        <fullName evidence="1">Uncharacterized protein</fullName>
    </submittedName>
</protein>
<name>A0ABV8TV72_9ACTN</name>
<dbReference type="EMBL" id="JBHSDK010000004">
    <property type="protein sequence ID" value="MFC4334343.1"/>
    <property type="molecule type" value="Genomic_DNA"/>
</dbReference>
<dbReference type="RefSeq" id="WP_380618083.1">
    <property type="nucleotide sequence ID" value="NZ_JBHSDK010000004.1"/>
</dbReference>
<evidence type="ECO:0000313" key="2">
    <source>
        <dbReference type="Proteomes" id="UP001595823"/>
    </source>
</evidence>
<sequence>MPIRITTLTLDSTRIDVVKRSGDQILWVYISGRRAALIHTTGNFLLPLRGWSIRDDVRFWILRHGLAALALRKLDPKKAGAAL</sequence>
<dbReference type="Proteomes" id="UP001595823">
    <property type="component" value="Unassembled WGS sequence"/>
</dbReference>